<evidence type="ECO:0000256" key="1">
    <source>
        <dbReference type="SAM" id="MobiDB-lite"/>
    </source>
</evidence>
<feature type="region of interest" description="Disordered" evidence="1">
    <location>
        <begin position="1"/>
        <end position="24"/>
    </location>
</feature>
<evidence type="ECO:0000313" key="3">
    <source>
        <dbReference type="Proteomes" id="UP001501759"/>
    </source>
</evidence>
<organism evidence="2 3">
    <name type="scientific">Streptomyces siamensis</name>
    <dbReference type="NCBI Taxonomy" id="1274986"/>
    <lineage>
        <taxon>Bacteria</taxon>
        <taxon>Bacillati</taxon>
        <taxon>Actinomycetota</taxon>
        <taxon>Actinomycetes</taxon>
        <taxon>Kitasatosporales</taxon>
        <taxon>Streptomycetaceae</taxon>
        <taxon>Streptomyces</taxon>
    </lineage>
</organism>
<proteinExistence type="predicted"/>
<dbReference type="EMBL" id="BAABKB010000029">
    <property type="protein sequence ID" value="GAA5026220.1"/>
    <property type="molecule type" value="Genomic_DNA"/>
</dbReference>
<sequence>MTETTVEREATMPSGARAGSGAADRWRIGAGARAALRSTRAVPRLRRERVTEGPPPLDGGVVPCRLDPRAKAKV</sequence>
<accession>A0ABP9JCS1</accession>
<protein>
    <submittedName>
        <fullName evidence="2">Uncharacterized protein</fullName>
    </submittedName>
</protein>
<gene>
    <name evidence="2" type="ORF">GCM10023335_61730</name>
</gene>
<keyword evidence="3" id="KW-1185">Reference proteome</keyword>
<feature type="compositionally biased region" description="Low complexity" evidence="1">
    <location>
        <begin position="14"/>
        <end position="23"/>
    </location>
</feature>
<reference evidence="3" key="1">
    <citation type="journal article" date="2019" name="Int. J. Syst. Evol. Microbiol.">
        <title>The Global Catalogue of Microorganisms (GCM) 10K type strain sequencing project: providing services to taxonomists for standard genome sequencing and annotation.</title>
        <authorList>
            <consortium name="The Broad Institute Genomics Platform"/>
            <consortium name="The Broad Institute Genome Sequencing Center for Infectious Disease"/>
            <person name="Wu L."/>
            <person name="Ma J."/>
        </authorList>
    </citation>
    <scope>NUCLEOTIDE SEQUENCE [LARGE SCALE GENOMIC DNA]</scope>
    <source>
        <strain evidence="3">JCM 18409</strain>
    </source>
</reference>
<feature type="compositionally biased region" description="Basic and acidic residues" evidence="1">
    <location>
        <begin position="1"/>
        <end position="10"/>
    </location>
</feature>
<name>A0ABP9JCS1_9ACTN</name>
<feature type="region of interest" description="Disordered" evidence="1">
    <location>
        <begin position="44"/>
        <end position="74"/>
    </location>
</feature>
<dbReference type="Proteomes" id="UP001501759">
    <property type="component" value="Unassembled WGS sequence"/>
</dbReference>
<comment type="caution">
    <text evidence="2">The sequence shown here is derived from an EMBL/GenBank/DDBJ whole genome shotgun (WGS) entry which is preliminary data.</text>
</comment>
<evidence type="ECO:0000313" key="2">
    <source>
        <dbReference type="EMBL" id="GAA5026220.1"/>
    </source>
</evidence>